<accession>A0A0F9QT41</accession>
<gene>
    <name evidence="1" type="ORF">LCGC14_0662950</name>
</gene>
<dbReference type="AlphaFoldDB" id="A0A0F9QT41"/>
<proteinExistence type="predicted"/>
<comment type="caution">
    <text evidence="1">The sequence shown here is derived from an EMBL/GenBank/DDBJ whole genome shotgun (WGS) entry which is preliminary data.</text>
</comment>
<organism evidence="1">
    <name type="scientific">marine sediment metagenome</name>
    <dbReference type="NCBI Taxonomy" id="412755"/>
    <lineage>
        <taxon>unclassified sequences</taxon>
        <taxon>metagenomes</taxon>
        <taxon>ecological metagenomes</taxon>
    </lineage>
</organism>
<name>A0A0F9QT41_9ZZZZ</name>
<evidence type="ECO:0000313" key="1">
    <source>
        <dbReference type="EMBL" id="KKN47455.1"/>
    </source>
</evidence>
<dbReference type="EMBL" id="LAZR01001276">
    <property type="protein sequence ID" value="KKN47455.1"/>
    <property type="molecule type" value="Genomic_DNA"/>
</dbReference>
<protein>
    <submittedName>
        <fullName evidence="1">Uncharacterized protein</fullName>
    </submittedName>
</protein>
<reference evidence="1" key="1">
    <citation type="journal article" date="2015" name="Nature">
        <title>Complex archaea that bridge the gap between prokaryotes and eukaryotes.</title>
        <authorList>
            <person name="Spang A."/>
            <person name="Saw J.H."/>
            <person name="Jorgensen S.L."/>
            <person name="Zaremba-Niedzwiedzka K."/>
            <person name="Martijn J."/>
            <person name="Lind A.E."/>
            <person name="van Eijk R."/>
            <person name="Schleper C."/>
            <person name="Guy L."/>
            <person name="Ettema T.J."/>
        </authorList>
    </citation>
    <scope>NUCLEOTIDE SEQUENCE</scope>
</reference>
<sequence length="29" mass="3275">MARAMTTEIGIVGPIAEELYETWLEEYSA</sequence>